<sequence>MDAFKPFLAPIVRLQVSHDGPFKVAGVLDNRTERIKRKKHLLEMAQQKHKEEDDRKKDEDDSEIDDEEQHLDTWA</sequence>
<comment type="caution">
    <text evidence="2">The sequence shown here is derived from an EMBL/GenBank/DDBJ whole genome shotgun (WGS) entry which is preliminary data.</text>
</comment>
<dbReference type="OrthoDB" id="6298679at2"/>
<feature type="compositionally biased region" description="Basic and acidic residues" evidence="1">
    <location>
        <begin position="46"/>
        <end position="59"/>
    </location>
</feature>
<evidence type="ECO:0000313" key="3">
    <source>
        <dbReference type="Proteomes" id="UP000033452"/>
    </source>
</evidence>
<name>A0A0F4QLK4_9GAMM</name>
<reference evidence="2 3" key="1">
    <citation type="journal article" date="2015" name="BMC Genomics">
        <title>Genome mining reveals unlocked bioactive potential of marine Gram-negative bacteria.</title>
        <authorList>
            <person name="Machado H."/>
            <person name="Sonnenschein E.C."/>
            <person name="Melchiorsen J."/>
            <person name="Gram L."/>
        </authorList>
    </citation>
    <scope>NUCLEOTIDE SEQUENCE [LARGE SCALE GENOMIC DNA]</scope>
    <source>
        <strain evidence="2 3">S2471</strain>
    </source>
</reference>
<gene>
    <name evidence="2" type="ORF">TW77_12060</name>
</gene>
<feature type="region of interest" description="Disordered" evidence="1">
    <location>
        <begin position="42"/>
        <end position="75"/>
    </location>
</feature>
<dbReference type="PATRIC" id="fig|43658.5.peg.2553"/>
<organism evidence="2 3">
    <name type="scientific">Pseudoalteromonas rubra</name>
    <dbReference type="NCBI Taxonomy" id="43658"/>
    <lineage>
        <taxon>Bacteria</taxon>
        <taxon>Pseudomonadati</taxon>
        <taxon>Pseudomonadota</taxon>
        <taxon>Gammaproteobacteria</taxon>
        <taxon>Alteromonadales</taxon>
        <taxon>Pseudoalteromonadaceae</taxon>
        <taxon>Pseudoalteromonas</taxon>
    </lineage>
</organism>
<evidence type="ECO:0000256" key="1">
    <source>
        <dbReference type="SAM" id="MobiDB-lite"/>
    </source>
</evidence>
<dbReference type="EMBL" id="JXYA01000026">
    <property type="protein sequence ID" value="KJZ08578.1"/>
    <property type="molecule type" value="Genomic_DNA"/>
</dbReference>
<accession>A0A0F4QLK4</accession>
<keyword evidence="3" id="KW-1185">Reference proteome</keyword>
<dbReference type="AlphaFoldDB" id="A0A0F4QLK4"/>
<evidence type="ECO:0000313" key="2">
    <source>
        <dbReference type="EMBL" id="KJZ08578.1"/>
    </source>
</evidence>
<dbReference type="RefSeq" id="WP_046005229.1">
    <property type="nucleotide sequence ID" value="NZ_JXYA01000026.1"/>
</dbReference>
<feature type="compositionally biased region" description="Acidic residues" evidence="1">
    <location>
        <begin position="60"/>
        <end position="69"/>
    </location>
</feature>
<dbReference type="Proteomes" id="UP000033452">
    <property type="component" value="Unassembled WGS sequence"/>
</dbReference>
<protein>
    <submittedName>
        <fullName evidence="2">Uncharacterized protein</fullName>
    </submittedName>
</protein>
<proteinExistence type="predicted"/>